<proteinExistence type="predicted"/>
<dbReference type="Proteomes" id="UP000093044">
    <property type="component" value="Chromosome"/>
</dbReference>
<accession>A0A1B2I2M5</accession>
<keyword evidence="3" id="KW-1185">Reference proteome</keyword>
<dbReference type="OrthoDB" id="6013at2"/>
<keyword evidence="1" id="KW-0812">Transmembrane</keyword>
<organism evidence="2 3">
    <name type="scientific">Cloacibacillus porcorum</name>
    <dbReference type="NCBI Taxonomy" id="1197717"/>
    <lineage>
        <taxon>Bacteria</taxon>
        <taxon>Thermotogati</taxon>
        <taxon>Synergistota</taxon>
        <taxon>Synergistia</taxon>
        <taxon>Synergistales</taxon>
        <taxon>Synergistaceae</taxon>
        <taxon>Cloacibacillus</taxon>
    </lineage>
</organism>
<keyword evidence="1" id="KW-1133">Transmembrane helix</keyword>
<feature type="transmembrane region" description="Helical" evidence="1">
    <location>
        <begin position="46"/>
        <end position="64"/>
    </location>
</feature>
<protein>
    <submittedName>
        <fullName evidence="2">Uncharacterized protein</fullName>
    </submittedName>
</protein>
<evidence type="ECO:0000256" key="1">
    <source>
        <dbReference type="SAM" id="Phobius"/>
    </source>
</evidence>
<dbReference type="STRING" id="1197717.BED41_03475"/>
<keyword evidence="1" id="KW-0472">Membrane</keyword>
<name>A0A1B2I2M5_9BACT</name>
<reference evidence="2" key="1">
    <citation type="submission" date="2016-08" db="EMBL/GenBank/DDBJ databases">
        <title>Complete genome of Cloacibacillus porcorum.</title>
        <authorList>
            <person name="Looft T."/>
            <person name="Bayles D.O."/>
            <person name="Alt D.P."/>
        </authorList>
    </citation>
    <scope>NUCLEOTIDE SEQUENCE [LARGE SCALE GENOMIC DNA]</scope>
    <source>
        <strain evidence="2">CL-84</strain>
    </source>
</reference>
<dbReference type="AlphaFoldDB" id="A0A1B2I2M5"/>
<sequence length="88" mass="9537">MNRVFSYLNAMPWTKPLAILTWAVNLSVFVLAFGLGRDIPPNAKELGIYFGGVVFAAAAGKSGYEAVRSPRSRRYEGEGVLDGAENDV</sequence>
<gene>
    <name evidence="2" type="ORF">BED41_03475</name>
</gene>
<evidence type="ECO:0000313" key="3">
    <source>
        <dbReference type="Proteomes" id="UP000093044"/>
    </source>
</evidence>
<dbReference type="EMBL" id="CP016757">
    <property type="protein sequence ID" value="ANZ44231.1"/>
    <property type="molecule type" value="Genomic_DNA"/>
</dbReference>
<dbReference type="KEGG" id="cpor:BED41_03475"/>
<evidence type="ECO:0000313" key="2">
    <source>
        <dbReference type="EMBL" id="ANZ44231.1"/>
    </source>
</evidence>
<feature type="transmembrane region" description="Helical" evidence="1">
    <location>
        <begin position="12"/>
        <end position="34"/>
    </location>
</feature>
<dbReference type="GeneID" id="83056912"/>
<dbReference type="RefSeq" id="WP_066743151.1">
    <property type="nucleotide sequence ID" value="NZ_CP016757.1"/>
</dbReference>